<dbReference type="InterPro" id="IPR052552">
    <property type="entry name" value="YeaO-like"/>
</dbReference>
<name>A0ABZ0HY91_9HYPH</name>
<proteinExistence type="predicted"/>
<dbReference type="Pfam" id="PF22752">
    <property type="entry name" value="DUF488-N3i"/>
    <property type="match status" value="1"/>
</dbReference>
<dbReference type="PANTHER" id="PTHR36849">
    <property type="entry name" value="CYTOPLASMIC PROTEIN-RELATED"/>
    <property type="match status" value="1"/>
</dbReference>
<reference evidence="1 2" key="1">
    <citation type="submission" date="2023-10" db="EMBL/GenBank/DDBJ databases">
        <title>Novel methanotroph of the genus Methylocapsa from a subarctic wetland.</title>
        <authorList>
            <person name="Belova S.E."/>
            <person name="Oshkin I.Y."/>
            <person name="Miroshnikov K."/>
            <person name="Dedysh S.N."/>
        </authorList>
    </citation>
    <scope>NUCLEOTIDE SEQUENCE [LARGE SCALE GENOMIC DNA]</scope>
    <source>
        <strain evidence="1 2">RX1</strain>
    </source>
</reference>
<organism evidence="1 2">
    <name type="scientific">Methylocapsa polymorpha</name>
    <dbReference type="NCBI Taxonomy" id="3080828"/>
    <lineage>
        <taxon>Bacteria</taxon>
        <taxon>Pseudomonadati</taxon>
        <taxon>Pseudomonadota</taxon>
        <taxon>Alphaproteobacteria</taxon>
        <taxon>Hyphomicrobiales</taxon>
        <taxon>Beijerinckiaceae</taxon>
        <taxon>Methylocapsa</taxon>
    </lineage>
</organism>
<evidence type="ECO:0000313" key="1">
    <source>
        <dbReference type="EMBL" id="WOJ91538.1"/>
    </source>
</evidence>
<sequence length="119" mass="13735">METIRIKRAYDPPQPEDGARILVDRLWPRGLARDVASIDAWAKPVAPSDALRRWFGHDPAKWPEFRRRYRDELAHNPAFLDLQGMVRSNAVTTLLFAAKDKERNNAVVLREALSEAMKR</sequence>
<gene>
    <name evidence="1" type="ORF">RZS28_13150</name>
</gene>
<dbReference type="EMBL" id="CP136862">
    <property type="protein sequence ID" value="WOJ91538.1"/>
    <property type="molecule type" value="Genomic_DNA"/>
</dbReference>
<keyword evidence="2" id="KW-1185">Reference proteome</keyword>
<accession>A0ABZ0HY91</accession>
<dbReference type="RefSeq" id="WP_407341124.1">
    <property type="nucleotide sequence ID" value="NZ_CP136862.1"/>
</dbReference>
<dbReference type="Proteomes" id="UP001626536">
    <property type="component" value="Chromosome"/>
</dbReference>
<protein>
    <submittedName>
        <fullName evidence="1">DUF488 family protein</fullName>
    </submittedName>
</protein>
<evidence type="ECO:0000313" key="2">
    <source>
        <dbReference type="Proteomes" id="UP001626536"/>
    </source>
</evidence>
<dbReference type="PANTHER" id="PTHR36849:SF1">
    <property type="entry name" value="CYTOPLASMIC PROTEIN"/>
    <property type="match status" value="1"/>
</dbReference>